<comment type="caution">
    <text evidence="6">Lacks conserved residue(s) required for the propagation of feature annotation.</text>
</comment>
<accession>A0A3A8QWM6</accession>
<keyword evidence="4 6" id="KW-0548">Nucleotidyltransferase</keyword>
<keyword evidence="3 6" id="KW-0808">Transferase</keyword>
<dbReference type="Proteomes" id="UP000282656">
    <property type="component" value="Unassembled WGS sequence"/>
</dbReference>
<dbReference type="InterPro" id="IPR029494">
    <property type="entry name" value="DarT"/>
</dbReference>
<keyword evidence="2 6" id="KW-0328">Glycosyltransferase</keyword>
<evidence type="ECO:0000256" key="2">
    <source>
        <dbReference type="ARBA" id="ARBA00022676"/>
    </source>
</evidence>
<dbReference type="GO" id="GO:0016757">
    <property type="term" value="F:glycosyltransferase activity"/>
    <property type="evidence" value="ECO:0007669"/>
    <property type="project" value="UniProtKB-UniRule"/>
</dbReference>
<dbReference type="GO" id="GO:0003677">
    <property type="term" value="F:DNA binding"/>
    <property type="evidence" value="ECO:0007669"/>
    <property type="project" value="UniProtKB-UniRule"/>
</dbReference>
<evidence type="ECO:0000313" key="9">
    <source>
        <dbReference type="Proteomes" id="UP000282656"/>
    </source>
</evidence>
<evidence type="ECO:0000256" key="1">
    <source>
        <dbReference type="ARBA" id="ARBA00022649"/>
    </source>
</evidence>
<comment type="caution">
    <text evidence="8">The sequence shown here is derived from an EMBL/GenBank/DDBJ whole genome shotgun (WGS) entry which is preliminary data.</text>
</comment>
<evidence type="ECO:0000259" key="7">
    <source>
        <dbReference type="PROSITE" id="PS52018"/>
    </source>
</evidence>
<feature type="binding site" evidence="6">
    <location>
        <begin position="12"/>
        <end position="14"/>
    </location>
    <ligand>
        <name>NAD(+)</name>
        <dbReference type="ChEBI" id="CHEBI:57540"/>
    </ligand>
</feature>
<dbReference type="GO" id="GO:0016779">
    <property type="term" value="F:nucleotidyltransferase activity"/>
    <property type="evidence" value="ECO:0007669"/>
    <property type="project" value="UniProtKB-UniRule"/>
</dbReference>
<dbReference type="RefSeq" id="WP_121769467.1">
    <property type="nucleotide sequence ID" value="NZ_RAWM01000016.1"/>
</dbReference>
<reference evidence="9" key="1">
    <citation type="submission" date="2018-09" db="EMBL/GenBank/DDBJ databases">
        <authorList>
            <person name="Livingstone P.G."/>
            <person name="Whitworth D.E."/>
        </authorList>
    </citation>
    <scope>NUCLEOTIDE SEQUENCE [LARGE SCALE GENOMIC DNA]</scope>
    <source>
        <strain evidence="9">AB047A</strain>
    </source>
</reference>
<feature type="active site" description="Proton acceptor" evidence="6">
    <location>
        <position position="53"/>
    </location>
</feature>
<keyword evidence="1 6" id="KW-1277">Toxin-antitoxin system</keyword>
<evidence type="ECO:0000313" key="8">
    <source>
        <dbReference type="EMBL" id="RKH71350.1"/>
    </source>
</evidence>
<keyword evidence="5 6" id="KW-0238">DNA-binding</keyword>
<evidence type="ECO:0000256" key="6">
    <source>
        <dbReference type="PROSITE-ProRule" id="PRU01362"/>
    </source>
</evidence>
<comment type="catalytic activity">
    <reaction evidence="6">
        <text>a thymidine in DNA + NAD(+) = an N-(ADP-alpha-D-ribosyl)-thymidine in DNA + nicotinamide + H(+)</text>
        <dbReference type="Rhea" id="RHEA:71651"/>
        <dbReference type="Rhea" id="RHEA-COMP:13556"/>
        <dbReference type="Rhea" id="RHEA-COMP:18051"/>
        <dbReference type="ChEBI" id="CHEBI:15378"/>
        <dbReference type="ChEBI" id="CHEBI:17154"/>
        <dbReference type="ChEBI" id="CHEBI:57540"/>
        <dbReference type="ChEBI" id="CHEBI:137386"/>
        <dbReference type="ChEBI" id="CHEBI:191199"/>
    </reaction>
</comment>
<sequence length="222" mass="23863">MSPPPAAPRIYHITHVDNLPAIVVNGGLISDAAMIARGGPKTAIGMGTIKQRRLSLPVSCHPGLNVGDCVPFYFCPRSIMLFVIHCANNPELVYRGGQGPIVHLEADLGGVVAWANQQQRRWAFSLSNAGAGYAQFRDSLTKLGDIDWHAVASPNFSNGSYTPSGLPVKEGKQAEFLLHNDFPWGLVQRIGVASQAISIKAQAAIANAAHTPQISIQPSWYF</sequence>
<evidence type="ECO:0000256" key="4">
    <source>
        <dbReference type="ARBA" id="ARBA00022695"/>
    </source>
</evidence>
<dbReference type="EMBL" id="RAWM01000016">
    <property type="protein sequence ID" value="RKH71350.1"/>
    <property type="molecule type" value="Genomic_DNA"/>
</dbReference>
<comment type="similarity">
    <text evidence="6">Belongs to the DarT ADP-ribosyltransferase family.</text>
</comment>
<keyword evidence="9" id="KW-1185">Reference proteome</keyword>
<dbReference type="PROSITE" id="PS52018">
    <property type="entry name" value="DART"/>
    <property type="match status" value="1"/>
</dbReference>
<feature type="domain" description="DarT" evidence="7">
    <location>
        <begin position="8"/>
        <end position="222"/>
    </location>
</feature>
<gene>
    <name evidence="8" type="ORF">D7X96_08765</name>
</gene>
<name>A0A3A8QWM6_9BACT</name>
<feature type="active site" evidence="6">
    <location>
        <position position="175"/>
    </location>
</feature>
<proteinExistence type="inferred from homology"/>
<feature type="binding site" evidence="6">
    <location>
        <position position="53"/>
    </location>
    <ligand>
        <name>NAD(+)</name>
        <dbReference type="ChEBI" id="CHEBI:57540"/>
    </ligand>
</feature>
<dbReference type="Pfam" id="PF14487">
    <property type="entry name" value="DarT"/>
    <property type="match status" value="1"/>
</dbReference>
<organism evidence="8 9">
    <name type="scientific">Corallococcus interemptor</name>
    <dbReference type="NCBI Taxonomy" id="2316720"/>
    <lineage>
        <taxon>Bacteria</taxon>
        <taxon>Pseudomonadati</taxon>
        <taxon>Myxococcota</taxon>
        <taxon>Myxococcia</taxon>
        <taxon>Myxococcales</taxon>
        <taxon>Cystobacterineae</taxon>
        <taxon>Myxococcaceae</taxon>
        <taxon>Corallococcus</taxon>
    </lineage>
</organism>
<evidence type="ECO:0000256" key="3">
    <source>
        <dbReference type="ARBA" id="ARBA00022679"/>
    </source>
</evidence>
<evidence type="ECO:0000256" key="5">
    <source>
        <dbReference type="ARBA" id="ARBA00023125"/>
    </source>
</evidence>
<dbReference type="AlphaFoldDB" id="A0A3A8QWM6"/>
<dbReference type="OrthoDB" id="9813972at2"/>
<protein>
    <submittedName>
        <fullName evidence="8">DUF4433 domain-containing protein</fullName>
    </submittedName>
</protein>